<name>A0A212LF54_9HYPH</name>
<reference evidence="1" key="1">
    <citation type="submission" date="2016-08" db="EMBL/GenBank/DDBJ databases">
        <authorList>
            <person name="Seilhamer J.J."/>
        </authorList>
    </citation>
    <scope>NUCLEOTIDE SEQUENCE</scope>
    <source>
        <strain evidence="1">86</strain>
    </source>
</reference>
<proteinExistence type="predicted"/>
<accession>A0A212LF54</accession>
<protein>
    <submittedName>
        <fullName evidence="1">Uncharacterized protein</fullName>
    </submittedName>
</protein>
<dbReference type="EMBL" id="FMJD01000007">
    <property type="protein sequence ID" value="SCM76097.1"/>
    <property type="molecule type" value="Genomic_DNA"/>
</dbReference>
<dbReference type="AlphaFoldDB" id="A0A212LF54"/>
<sequence length="35" mass="4028">MMEIGDRYRPEQLRCLALARQHMELNAGRTPVAAE</sequence>
<evidence type="ECO:0000313" key="1">
    <source>
        <dbReference type="EMBL" id="SCM76097.1"/>
    </source>
</evidence>
<gene>
    <name evidence="1" type="ORF">KL86PLE_30544</name>
</gene>
<organism evidence="1">
    <name type="scientific">uncultured Pleomorphomonas sp</name>
    <dbReference type="NCBI Taxonomy" id="442121"/>
    <lineage>
        <taxon>Bacteria</taxon>
        <taxon>Pseudomonadati</taxon>
        <taxon>Pseudomonadota</taxon>
        <taxon>Alphaproteobacteria</taxon>
        <taxon>Hyphomicrobiales</taxon>
        <taxon>Pleomorphomonadaceae</taxon>
        <taxon>Pleomorphomonas</taxon>
        <taxon>environmental samples</taxon>
    </lineage>
</organism>